<keyword evidence="2" id="KW-0479">Metal-binding</keyword>
<accession>A0A1G1TBH0</accession>
<evidence type="ECO:0000313" key="16">
    <source>
        <dbReference type="Proteomes" id="UP000177791"/>
    </source>
</evidence>
<keyword evidence="16" id="KW-1185">Reference proteome</keyword>
<evidence type="ECO:0000256" key="7">
    <source>
        <dbReference type="ARBA" id="ARBA00023125"/>
    </source>
</evidence>
<dbReference type="STRING" id="1908236.BEN48_10335"/>
<dbReference type="GO" id="GO:0005737">
    <property type="term" value="C:cytoplasm"/>
    <property type="evidence" value="ECO:0007669"/>
    <property type="project" value="TreeGrafter"/>
</dbReference>
<dbReference type="Gene3D" id="1.10.10.10">
    <property type="entry name" value="Winged helix-like DNA-binding domain superfamily/Winged helix DNA-binding domain"/>
    <property type="match status" value="1"/>
</dbReference>
<dbReference type="RefSeq" id="WP_070732692.1">
    <property type="nucleotide sequence ID" value="NZ_MDZC01000021.1"/>
</dbReference>
<evidence type="ECO:0000256" key="1">
    <source>
        <dbReference type="ARBA" id="ARBA00005446"/>
    </source>
</evidence>
<dbReference type="PROSITE" id="PS51192">
    <property type="entry name" value="HELICASE_ATP_BIND_1"/>
    <property type="match status" value="1"/>
</dbReference>
<evidence type="ECO:0000259" key="13">
    <source>
        <dbReference type="PROSITE" id="PS51192"/>
    </source>
</evidence>
<dbReference type="PROSITE" id="PS51194">
    <property type="entry name" value="HELICASE_CTER"/>
    <property type="match status" value="1"/>
</dbReference>
<keyword evidence="6" id="KW-0067">ATP-binding</keyword>
<dbReference type="PANTHER" id="PTHR13710">
    <property type="entry name" value="DNA HELICASE RECQ FAMILY MEMBER"/>
    <property type="match status" value="1"/>
</dbReference>
<dbReference type="GO" id="GO:0016787">
    <property type="term" value="F:hydrolase activity"/>
    <property type="evidence" value="ECO:0007669"/>
    <property type="project" value="UniProtKB-KW"/>
</dbReference>
<dbReference type="InterPro" id="IPR011545">
    <property type="entry name" value="DEAD/DEAH_box_helicase_dom"/>
</dbReference>
<evidence type="ECO:0000256" key="6">
    <source>
        <dbReference type="ARBA" id="ARBA00022840"/>
    </source>
</evidence>
<gene>
    <name evidence="15" type="ORF">BEN48_10335</name>
</gene>
<dbReference type="InterPro" id="IPR036388">
    <property type="entry name" value="WH-like_DNA-bd_sf"/>
</dbReference>
<dbReference type="GO" id="GO:0006310">
    <property type="term" value="P:DNA recombination"/>
    <property type="evidence" value="ECO:0007669"/>
    <property type="project" value="InterPro"/>
</dbReference>
<dbReference type="FunFam" id="3.40.50.300:FF:001389">
    <property type="entry name" value="ATP-dependent DNA helicase RecQ"/>
    <property type="match status" value="1"/>
</dbReference>
<feature type="domain" description="Helicase C-terminal" evidence="14">
    <location>
        <begin position="223"/>
        <end position="371"/>
    </location>
</feature>
<dbReference type="EC" id="5.6.2.4" evidence="10"/>
<evidence type="ECO:0000259" key="14">
    <source>
        <dbReference type="PROSITE" id="PS51194"/>
    </source>
</evidence>
<dbReference type="Gene3D" id="3.40.50.300">
    <property type="entry name" value="P-loop containing nucleotide triphosphate hydrolases"/>
    <property type="match status" value="2"/>
</dbReference>
<dbReference type="OrthoDB" id="9763310at2"/>
<dbReference type="SUPFAM" id="SSF52540">
    <property type="entry name" value="P-loop containing nucleoside triphosphate hydrolases"/>
    <property type="match status" value="1"/>
</dbReference>
<dbReference type="GO" id="GO:0003677">
    <property type="term" value="F:DNA binding"/>
    <property type="evidence" value="ECO:0007669"/>
    <property type="project" value="UniProtKB-KW"/>
</dbReference>
<evidence type="ECO:0000256" key="3">
    <source>
        <dbReference type="ARBA" id="ARBA00022741"/>
    </source>
</evidence>
<keyword evidence="5" id="KW-0347">Helicase</keyword>
<evidence type="ECO:0000256" key="10">
    <source>
        <dbReference type="ARBA" id="ARBA00034808"/>
    </source>
</evidence>
<dbReference type="InterPro" id="IPR004589">
    <property type="entry name" value="DNA_helicase_ATP-dep_RecQ"/>
</dbReference>
<dbReference type="SMART" id="SM00487">
    <property type="entry name" value="DEXDc"/>
    <property type="match status" value="1"/>
</dbReference>
<dbReference type="CDD" id="cd17920">
    <property type="entry name" value="DEXHc_RecQ"/>
    <property type="match status" value="1"/>
</dbReference>
<dbReference type="GO" id="GO:0043590">
    <property type="term" value="C:bacterial nucleoid"/>
    <property type="evidence" value="ECO:0007669"/>
    <property type="project" value="TreeGrafter"/>
</dbReference>
<dbReference type="PANTHER" id="PTHR13710:SF105">
    <property type="entry name" value="ATP-DEPENDENT DNA HELICASE Q1"/>
    <property type="match status" value="1"/>
</dbReference>
<feature type="domain" description="Helicase ATP-binding" evidence="13">
    <location>
        <begin position="31"/>
        <end position="201"/>
    </location>
</feature>
<evidence type="ECO:0000256" key="8">
    <source>
        <dbReference type="ARBA" id="ARBA00023235"/>
    </source>
</evidence>
<dbReference type="AlphaFoldDB" id="A0A1G1TBH0"/>
<keyword evidence="4" id="KW-0378">Hydrolase</keyword>
<evidence type="ECO:0000256" key="9">
    <source>
        <dbReference type="ARBA" id="ARBA00034617"/>
    </source>
</evidence>
<keyword evidence="7" id="KW-0238">DNA-binding</keyword>
<keyword evidence="8" id="KW-0413">Isomerase</keyword>
<dbReference type="Pfam" id="PF00271">
    <property type="entry name" value="Helicase_C"/>
    <property type="match status" value="1"/>
</dbReference>
<reference evidence="15 16" key="1">
    <citation type="submission" date="2016-08" db="EMBL/GenBank/DDBJ databases">
        <title>Hymenobacter coccineus sp. nov., Hymenobacter lapidarius sp. nov. and Hymenobacter glacialis sp. nov., isolated from Antarctic soil.</title>
        <authorList>
            <person name="Sedlacek I."/>
            <person name="Kralova S."/>
            <person name="Kyrova K."/>
            <person name="Maslanova I."/>
            <person name="Stankova E."/>
            <person name="Vrbovska V."/>
            <person name="Nemec M."/>
            <person name="Bartak M."/>
            <person name="Svec P."/>
            <person name="Busse H.-J."/>
            <person name="Pantucek R."/>
        </authorList>
    </citation>
    <scope>NUCLEOTIDE SEQUENCE [LARGE SCALE GENOMIC DNA]</scope>
    <source>
        <strain evidence="15 16">CCM 8648</strain>
    </source>
</reference>
<dbReference type="InterPro" id="IPR032284">
    <property type="entry name" value="RecQ_Zn-bd"/>
</dbReference>
<dbReference type="GO" id="GO:0046872">
    <property type="term" value="F:metal ion binding"/>
    <property type="evidence" value="ECO:0007669"/>
    <property type="project" value="UniProtKB-KW"/>
</dbReference>
<organism evidence="15 16">
    <name type="scientific">Hymenobacter glacialis</name>
    <dbReference type="NCBI Taxonomy" id="1908236"/>
    <lineage>
        <taxon>Bacteria</taxon>
        <taxon>Pseudomonadati</taxon>
        <taxon>Bacteroidota</taxon>
        <taxon>Cytophagia</taxon>
        <taxon>Cytophagales</taxon>
        <taxon>Hymenobacteraceae</taxon>
        <taxon>Hymenobacter</taxon>
    </lineage>
</organism>
<dbReference type="InterPro" id="IPR027417">
    <property type="entry name" value="P-loop_NTPase"/>
</dbReference>
<evidence type="ECO:0000256" key="5">
    <source>
        <dbReference type="ARBA" id="ARBA00022806"/>
    </source>
</evidence>
<evidence type="ECO:0000256" key="12">
    <source>
        <dbReference type="ARBA" id="ARBA00044550"/>
    </source>
</evidence>
<comment type="caution">
    <text evidence="15">The sequence shown here is derived from an EMBL/GenBank/DDBJ whole genome shotgun (WGS) entry which is preliminary data.</text>
</comment>
<dbReference type="GO" id="GO:0043138">
    <property type="term" value="F:3'-5' DNA helicase activity"/>
    <property type="evidence" value="ECO:0007669"/>
    <property type="project" value="UniProtKB-EC"/>
</dbReference>
<dbReference type="SMART" id="SM00490">
    <property type="entry name" value="HELICc"/>
    <property type="match status" value="1"/>
</dbReference>
<evidence type="ECO:0000313" key="15">
    <source>
        <dbReference type="EMBL" id="OGX88211.1"/>
    </source>
</evidence>
<dbReference type="GO" id="GO:0009378">
    <property type="term" value="F:four-way junction helicase activity"/>
    <property type="evidence" value="ECO:0007669"/>
    <property type="project" value="TreeGrafter"/>
</dbReference>
<evidence type="ECO:0000256" key="2">
    <source>
        <dbReference type="ARBA" id="ARBA00022723"/>
    </source>
</evidence>
<comment type="similarity">
    <text evidence="1">Belongs to the helicase family. RecQ subfamily.</text>
</comment>
<dbReference type="Pfam" id="PF00270">
    <property type="entry name" value="DEAD"/>
    <property type="match status" value="1"/>
</dbReference>
<dbReference type="NCBIfam" id="TIGR00614">
    <property type="entry name" value="recQ_fam"/>
    <property type="match status" value="1"/>
</dbReference>
<proteinExistence type="inferred from homology"/>
<dbReference type="GO" id="GO:0006281">
    <property type="term" value="P:DNA repair"/>
    <property type="evidence" value="ECO:0007669"/>
    <property type="project" value="TreeGrafter"/>
</dbReference>
<sequence>MSSAPTETSPLALLKEHWGHAAFRPGQEEIINSVLAGHDTLALLPTGGGKSICFQVPALALPGICIVVSPLIALMKDQVDNLRKRGLKAEAIYAGMSHQEIDHALDNCVYGRSVKFLYVSPERLLTELFQVRVAKMNVGLLAVDEAHCLSQWGYDFRPPYLRIAELREALPPGTPVIALTATATAQVQADIVEKLKFRPGSGVFRQSFARPKLSYSVLHTEDKLRRLLEVVRGVGPNKTAIVYARTRRQTEDTAAFLQQHKFAAAAYHAGLPPEKRTQVQQNWIADKTRLIVATNAFGMGIDKPDVRLVAHLDAPDTLEAYYQEAGRAGRDGQYAFAVLLAGPNDADELRRRTNQSFPPLDTVRRVYQALANYSRTAVGGGELAAFEFDLQQFAETYRIKAVDAHNSLKILQREGFVQLNEAVNTPARVHLILNHQDLYAFQVANAQHDQLIKALLRLHGGELFADFQTISENAVATHLRRSVVEVRQQLRYLHTAGILHYQPRQESPQAMFTTPRFDAPKLPIDQVRMTAARDLARHKTNAVGQYLGGTRCRQVLLLTYFDETDPARCGVCDICLADKKASQATAAVPSLREPVLAQVRQAAQSPRELLAAFAPAQATAVTATVRELVDRGELAYAADGKGVRGLGVFTLDAVPYPCW</sequence>
<dbReference type="Proteomes" id="UP000177791">
    <property type="component" value="Unassembled WGS sequence"/>
</dbReference>
<dbReference type="CDD" id="cd18794">
    <property type="entry name" value="SF2_C_RecQ"/>
    <property type="match status" value="1"/>
</dbReference>
<dbReference type="InterPro" id="IPR001650">
    <property type="entry name" value="Helicase_C-like"/>
</dbReference>
<dbReference type="Pfam" id="PF16124">
    <property type="entry name" value="RecQ_Zn_bind"/>
    <property type="match status" value="1"/>
</dbReference>
<evidence type="ECO:0000256" key="4">
    <source>
        <dbReference type="ARBA" id="ARBA00022801"/>
    </source>
</evidence>
<dbReference type="GO" id="GO:0030894">
    <property type="term" value="C:replisome"/>
    <property type="evidence" value="ECO:0007669"/>
    <property type="project" value="TreeGrafter"/>
</dbReference>
<protein>
    <recommendedName>
        <fullName evidence="11">ATP-dependent DNA helicase RecQ</fullName>
        <ecNumber evidence="10">5.6.2.4</ecNumber>
    </recommendedName>
    <alternativeName>
        <fullName evidence="12">DNA 3'-5' helicase RecQ</fullName>
    </alternativeName>
</protein>
<dbReference type="InterPro" id="IPR014001">
    <property type="entry name" value="Helicase_ATP-bd"/>
</dbReference>
<comment type="catalytic activity">
    <reaction evidence="9">
        <text>Couples ATP hydrolysis with the unwinding of duplex DNA by translocating in the 3'-5' direction.</text>
        <dbReference type="EC" id="5.6.2.4"/>
    </reaction>
</comment>
<name>A0A1G1TBH0_9BACT</name>
<evidence type="ECO:0000256" key="11">
    <source>
        <dbReference type="ARBA" id="ARBA00044535"/>
    </source>
</evidence>
<dbReference type="GO" id="GO:0005524">
    <property type="term" value="F:ATP binding"/>
    <property type="evidence" value="ECO:0007669"/>
    <property type="project" value="UniProtKB-KW"/>
</dbReference>
<keyword evidence="3" id="KW-0547">Nucleotide-binding</keyword>
<dbReference type="EMBL" id="MDZC01000021">
    <property type="protein sequence ID" value="OGX88211.1"/>
    <property type="molecule type" value="Genomic_DNA"/>
</dbReference>